<evidence type="ECO:0000313" key="4">
    <source>
        <dbReference type="Proteomes" id="UP000476332"/>
    </source>
</evidence>
<reference evidence="3 4" key="1">
    <citation type="submission" date="2020-01" db="EMBL/GenBank/DDBJ databases">
        <title>Genomes of bacteria type strains.</title>
        <authorList>
            <person name="Chen J."/>
            <person name="Zhu S."/>
            <person name="Chen J."/>
        </authorList>
    </citation>
    <scope>NUCLEOTIDE SEQUENCE [LARGE SCALE GENOMIC DNA]</scope>
    <source>
        <strain evidence="3 4">KCTC 52919</strain>
    </source>
</reference>
<protein>
    <submittedName>
        <fullName evidence="3">Helix-turn-helix domain-containing protein</fullName>
    </submittedName>
</protein>
<comment type="caution">
    <text evidence="3">The sequence shown here is derived from an EMBL/GenBank/DDBJ whole genome shotgun (WGS) entry which is preliminary data.</text>
</comment>
<dbReference type="InterPro" id="IPR001387">
    <property type="entry name" value="Cro/C1-type_HTH"/>
</dbReference>
<dbReference type="GO" id="GO:0003677">
    <property type="term" value="F:DNA binding"/>
    <property type="evidence" value="ECO:0007669"/>
    <property type="project" value="InterPro"/>
</dbReference>
<name>A0A6L9MGZ3_9HYPH</name>
<organism evidence="3 4">
    <name type="scientific">Aurantimonas aggregata</name>
    <dbReference type="NCBI Taxonomy" id="2047720"/>
    <lineage>
        <taxon>Bacteria</taxon>
        <taxon>Pseudomonadati</taxon>
        <taxon>Pseudomonadota</taxon>
        <taxon>Alphaproteobacteria</taxon>
        <taxon>Hyphomicrobiales</taxon>
        <taxon>Aurantimonadaceae</taxon>
        <taxon>Aurantimonas</taxon>
    </lineage>
</organism>
<proteinExistence type="predicted"/>
<sequence length="102" mass="11292">MTLDDFLSETNETQSAFAQRIGVPQGTVGRYVRGERIPRPLIMGRIIHATCGRVSASDFYPSPAVEHHSSASPSMSQTDRRGRPCLTEVRPHPAEKHPEIIP</sequence>
<keyword evidence="4" id="KW-1185">Reference proteome</keyword>
<dbReference type="EMBL" id="JAAAMJ010000006">
    <property type="protein sequence ID" value="NDV87067.1"/>
    <property type="molecule type" value="Genomic_DNA"/>
</dbReference>
<evidence type="ECO:0000259" key="2">
    <source>
        <dbReference type="PROSITE" id="PS50943"/>
    </source>
</evidence>
<dbReference type="Proteomes" id="UP000476332">
    <property type="component" value="Unassembled WGS sequence"/>
</dbReference>
<evidence type="ECO:0000313" key="3">
    <source>
        <dbReference type="EMBL" id="NDV87067.1"/>
    </source>
</evidence>
<gene>
    <name evidence="3" type="ORF">GTW51_10170</name>
</gene>
<feature type="region of interest" description="Disordered" evidence="1">
    <location>
        <begin position="58"/>
        <end position="102"/>
    </location>
</feature>
<dbReference type="SUPFAM" id="SSF47413">
    <property type="entry name" value="lambda repressor-like DNA-binding domains"/>
    <property type="match status" value="1"/>
</dbReference>
<dbReference type="InterPro" id="IPR010982">
    <property type="entry name" value="Lambda_DNA-bd_dom_sf"/>
</dbReference>
<accession>A0A6L9MGZ3</accession>
<dbReference type="AlphaFoldDB" id="A0A6L9MGZ3"/>
<dbReference type="PROSITE" id="PS50943">
    <property type="entry name" value="HTH_CROC1"/>
    <property type="match status" value="1"/>
</dbReference>
<dbReference type="CDD" id="cd00093">
    <property type="entry name" value="HTH_XRE"/>
    <property type="match status" value="1"/>
</dbReference>
<evidence type="ECO:0000256" key="1">
    <source>
        <dbReference type="SAM" id="MobiDB-lite"/>
    </source>
</evidence>
<dbReference type="Pfam" id="PF01381">
    <property type="entry name" value="HTH_3"/>
    <property type="match status" value="1"/>
</dbReference>
<dbReference type="RefSeq" id="WP_163043824.1">
    <property type="nucleotide sequence ID" value="NZ_JAAAMJ010000006.1"/>
</dbReference>
<dbReference type="Gene3D" id="1.10.260.40">
    <property type="entry name" value="lambda repressor-like DNA-binding domains"/>
    <property type="match status" value="1"/>
</dbReference>
<feature type="domain" description="HTH cro/C1-type" evidence="2">
    <location>
        <begin position="13"/>
        <end position="59"/>
    </location>
</feature>
<feature type="compositionally biased region" description="Basic and acidic residues" evidence="1">
    <location>
        <begin position="89"/>
        <end position="102"/>
    </location>
</feature>